<evidence type="ECO:0000256" key="1">
    <source>
        <dbReference type="ARBA" id="ARBA00006484"/>
    </source>
</evidence>
<dbReference type="InterPro" id="IPR036291">
    <property type="entry name" value="NAD(P)-bd_dom_sf"/>
</dbReference>
<name>A0A417XZD8_9ACTN</name>
<dbReference type="PRINTS" id="PR00081">
    <property type="entry name" value="GDHRDH"/>
</dbReference>
<dbReference type="Gene3D" id="3.40.50.720">
    <property type="entry name" value="NAD(P)-binding Rossmann-like Domain"/>
    <property type="match status" value="1"/>
</dbReference>
<comment type="similarity">
    <text evidence="1 3">Belongs to the short-chain dehydrogenases/reductases (SDR) family.</text>
</comment>
<organism evidence="5 6">
    <name type="scientific">Nocardioides immobilis</name>
    <dbReference type="NCBI Taxonomy" id="2049295"/>
    <lineage>
        <taxon>Bacteria</taxon>
        <taxon>Bacillati</taxon>
        <taxon>Actinomycetota</taxon>
        <taxon>Actinomycetes</taxon>
        <taxon>Propionibacteriales</taxon>
        <taxon>Nocardioidaceae</taxon>
        <taxon>Nocardioides</taxon>
    </lineage>
</organism>
<dbReference type="Pfam" id="PF00106">
    <property type="entry name" value="adh_short"/>
    <property type="match status" value="1"/>
</dbReference>
<feature type="domain" description="Ketoreductase" evidence="4">
    <location>
        <begin position="7"/>
        <end position="203"/>
    </location>
</feature>
<evidence type="ECO:0000259" key="4">
    <source>
        <dbReference type="SMART" id="SM00822"/>
    </source>
</evidence>
<dbReference type="InterPro" id="IPR020904">
    <property type="entry name" value="Sc_DH/Rdtase_CS"/>
</dbReference>
<dbReference type="PANTHER" id="PTHR45024">
    <property type="entry name" value="DEHYDROGENASES, SHORT CHAIN"/>
    <property type="match status" value="1"/>
</dbReference>
<dbReference type="EMBL" id="QXGH01000022">
    <property type="protein sequence ID" value="RHW25717.1"/>
    <property type="molecule type" value="Genomic_DNA"/>
</dbReference>
<proteinExistence type="inferred from homology"/>
<dbReference type="Proteomes" id="UP000283644">
    <property type="component" value="Unassembled WGS sequence"/>
</dbReference>
<keyword evidence="2" id="KW-0560">Oxidoreductase</keyword>
<evidence type="ECO:0000256" key="2">
    <source>
        <dbReference type="ARBA" id="ARBA00023002"/>
    </source>
</evidence>
<dbReference type="PROSITE" id="PS00061">
    <property type="entry name" value="ADH_SHORT"/>
    <property type="match status" value="1"/>
</dbReference>
<dbReference type="SMART" id="SM00822">
    <property type="entry name" value="PKS_KR"/>
    <property type="match status" value="1"/>
</dbReference>
<dbReference type="OrthoDB" id="9808187at2"/>
<protein>
    <submittedName>
        <fullName evidence="5">SDR family NAD(P)-dependent oxidoreductase</fullName>
    </submittedName>
</protein>
<gene>
    <name evidence="5" type="ORF">D0Z08_18260</name>
</gene>
<dbReference type="AlphaFoldDB" id="A0A417XZD8"/>
<sequence length="287" mass="29664">MAGIEGRVIVVSGAGGGLGREYALLLAQEGARVVVNDLGGAKDGSGAGTAMADQVVAEIRAAGGEAVASYDSVATAEGSARIIATALEAYGAVHGVVNNAGILRDASFAKITEQEWDAVLQVHLYGGFHLTRAAWPHLREQGFGRIVMATSTSGLYGNFGQCNYGSAKMGLVGLMNTLALEGARYDVRVNAVAPMAATRMTEDVAPQDVLESLPPAFVSPVVAQLLSEECQDTGAIYVVGGGLVQRHALFQNKGVRFAEPPSVAEVAQRWAEIASLDEIAPGVNPVG</sequence>
<dbReference type="InterPro" id="IPR051687">
    <property type="entry name" value="Peroxisomal_Beta-Oxidation"/>
</dbReference>
<dbReference type="PANTHER" id="PTHR45024:SF2">
    <property type="entry name" value="SCP2 DOMAIN-CONTAINING PROTEIN"/>
    <property type="match status" value="1"/>
</dbReference>
<evidence type="ECO:0000256" key="3">
    <source>
        <dbReference type="RuleBase" id="RU000363"/>
    </source>
</evidence>
<dbReference type="SUPFAM" id="SSF51735">
    <property type="entry name" value="NAD(P)-binding Rossmann-fold domains"/>
    <property type="match status" value="1"/>
</dbReference>
<dbReference type="RefSeq" id="WP_118926684.1">
    <property type="nucleotide sequence ID" value="NZ_QXGH01000022.1"/>
</dbReference>
<evidence type="ECO:0000313" key="6">
    <source>
        <dbReference type="Proteomes" id="UP000283644"/>
    </source>
</evidence>
<keyword evidence="6" id="KW-1185">Reference proteome</keyword>
<dbReference type="GO" id="GO:0016491">
    <property type="term" value="F:oxidoreductase activity"/>
    <property type="evidence" value="ECO:0007669"/>
    <property type="project" value="UniProtKB-KW"/>
</dbReference>
<dbReference type="PRINTS" id="PR00080">
    <property type="entry name" value="SDRFAMILY"/>
</dbReference>
<dbReference type="CDD" id="cd05353">
    <property type="entry name" value="hydroxyacyl-CoA-like_DH_SDR_c-like"/>
    <property type="match status" value="1"/>
</dbReference>
<dbReference type="InterPro" id="IPR002347">
    <property type="entry name" value="SDR_fam"/>
</dbReference>
<accession>A0A417XZD8</accession>
<evidence type="ECO:0000313" key="5">
    <source>
        <dbReference type="EMBL" id="RHW25717.1"/>
    </source>
</evidence>
<reference evidence="5 6" key="1">
    <citation type="submission" date="2018-09" db="EMBL/GenBank/DDBJ databases">
        <title>Genome sequencing of Nocardioides immobilis CCTCC AB 2017083 for comparison to Nocardioides silvaticus.</title>
        <authorList>
            <person name="Li C."/>
            <person name="Wang G."/>
        </authorList>
    </citation>
    <scope>NUCLEOTIDE SEQUENCE [LARGE SCALE GENOMIC DNA]</scope>
    <source>
        <strain evidence="5 6">CCTCC AB 2017083</strain>
    </source>
</reference>
<dbReference type="InterPro" id="IPR057326">
    <property type="entry name" value="KR_dom"/>
</dbReference>
<comment type="caution">
    <text evidence="5">The sequence shown here is derived from an EMBL/GenBank/DDBJ whole genome shotgun (WGS) entry which is preliminary data.</text>
</comment>